<organism evidence="1 2">
    <name type="scientific">Vibrio tubiashii</name>
    <dbReference type="NCBI Taxonomy" id="29498"/>
    <lineage>
        <taxon>Bacteria</taxon>
        <taxon>Pseudomonadati</taxon>
        <taxon>Pseudomonadota</taxon>
        <taxon>Gammaproteobacteria</taxon>
        <taxon>Vibrionales</taxon>
        <taxon>Vibrionaceae</taxon>
        <taxon>Vibrio</taxon>
        <taxon>Vibrio oreintalis group</taxon>
    </lineage>
</organism>
<protein>
    <submittedName>
        <fullName evidence="1">Uncharacterized protein</fullName>
    </submittedName>
</protein>
<sequence>MEWHQWIHDLLLSDDHDIKSIDVSFLDDGKYEAQFNVRWRGDFKDGSFTDLNIEQRWIMYESIEFDHPVIEQYVAEVIEHKAGK</sequence>
<comment type="caution">
    <text evidence="1">The sequence shown here is derived from an EMBL/GenBank/DDBJ whole genome shotgun (WGS) entry which is preliminary data.</text>
</comment>
<gene>
    <name evidence="1" type="ORF">F0237_03355</name>
</gene>
<dbReference type="EMBL" id="VTXO01000001">
    <property type="protein sequence ID" value="NOI79689.1"/>
    <property type="molecule type" value="Genomic_DNA"/>
</dbReference>
<accession>A0AAE5GMS9</accession>
<reference evidence="1 2" key="1">
    <citation type="submission" date="2019-08" db="EMBL/GenBank/DDBJ databases">
        <title>Draft genome sequencing and comparative genomics of hatchery-associated Vibrios.</title>
        <authorList>
            <person name="Kehlet-Delgado H."/>
            <person name="Mueller R.S."/>
        </authorList>
    </citation>
    <scope>NUCLEOTIDE SEQUENCE [LARGE SCALE GENOMIC DNA]</scope>
    <source>
        <strain evidence="1 2">01-65-5-1</strain>
    </source>
</reference>
<dbReference type="Proteomes" id="UP000572722">
    <property type="component" value="Unassembled WGS sequence"/>
</dbReference>
<dbReference type="AlphaFoldDB" id="A0AAE5GMS9"/>
<proteinExistence type="predicted"/>
<evidence type="ECO:0000313" key="1">
    <source>
        <dbReference type="EMBL" id="NOI79689.1"/>
    </source>
</evidence>
<evidence type="ECO:0000313" key="2">
    <source>
        <dbReference type="Proteomes" id="UP000572722"/>
    </source>
</evidence>
<name>A0AAE5GMS9_9VIBR</name>